<evidence type="ECO:0000313" key="4">
    <source>
        <dbReference type="Proteomes" id="UP000324748"/>
    </source>
</evidence>
<evidence type="ECO:0000259" key="2">
    <source>
        <dbReference type="PROSITE" id="PS50222"/>
    </source>
</evidence>
<dbReference type="OrthoDB" id="275278at2759"/>
<protein>
    <recommendedName>
        <fullName evidence="2">EF-hand domain-containing protein</fullName>
    </recommendedName>
</protein>
<evidence type="ECO:0000256" key="1">
    <source>
        <dbReference type="SAM" id="MobiDB-lite"/>
    </source>
</evidence>
<sequence length="159" mass="17403">MIQQIDQQIEEYDTEVGNRMHQINIGQDGKISVADLQKALGAIKHRPSDEAIEILIDKLDMDHDGFVPLDHVLSLAEEEGLGIVFSDDDQDSKSNKILSKGKELRNDVGLKSQKPPSTTTSPQQPLSSSSSPSSSNDSSHQSAQKDDVKPKKSDIVEDP</sequence>
<dbReference type="PROSITE" id="PS50222">
    <property type="entry name" value="EF_HAND_2"/>
    <property type="match status" value="1"/>
</dbReference>
<dbReference type="InterPro" id="IPR044202">
    <property type="entry name" value="LETM1/MDM38-like"/>
</dbReference>
<dbReference type="GO" id="GO:0005743">
    <property type="term" value="C:mitochondrial inner membrane"/>
    <property type="evidence" value="ECO:0007669"/>
    <property type="project" value="InterPro"/>
</dbReference>
<dbReference type="GO" id="GO:0005509">
    <property type="term" value="F:calcium ion binding"/>
    <property type="evidence" value="ECO:0007669"/>
    <property type="project" value="InterPro"/>
</dbReference>
<gene>
    <name evidence="3" type="ORF">PGT21_007261</name>
</gene>
<evidence type="ECO:0000313" key="3">
    <source>
        <dbReference type="EMBL" id="KAA1068966.1"/>
    </source>
</evidence>
<dbReference type="EMBL" id="VSWC01000183">
    <property type="protein sequence ID" value="KAA1068966.1"/>
    <property type="molecule type" value="Genomic_DNA"/>
</dbReference>
<proteinExistence type="predicted"/>
<dbReference type="SUPFAM" id="SSF47473">
    <property type="entry name" value="EF-hand"/>
    <property type="match status" value="1"/>
</dbReference>
<dbReference type="PANTHER" id="PTHR14009">
    <property type="entry name" value="LEUCINE ZIPPER-EF-HAND CONTAINING TRANSMEMBRANE PROTEIN"/>
    <property type="match status" value="1"/>
</dbReference>
<dbReference type="AlphaFoldDB" id="A0A5B0LXZ6"/>
<dbReference type="InterPro" id="IPR002048">
    <property type="entry name" value="EF_hand_dom"/>
</dbReference>
<keyword evidence="4" id="KW-1185">Reference proteome</keyword>
<reference evidence="3 4" key="1">
    <citation type="submission" date="2019-05" db="EMBL/GenBank/DDBJ databases">
        <title>Emergence of the Ug99 lineage of the wheat stem rust pathogen through somatic hybridization.</title>
        <authorList>
            <person name="Li F."/>
            <person name="Upadhyaya N.M."/>
            <person name="Sperschneider J."/>
            <person name="Matny O."/>
            <person name="Nguyen-Phuc H."/>
            <person name="Mago R."/>
            <person name="Raley C."/>
            <person name="Miller M.E."/>
            <person name="Silverstein K.A.T."/>
            <person name="Henningsen E."/>
            <person name="Hirsch C.D."/>
            <person name="Visser B."/>
            <person name="Pretorius Z.A."/>
            <person name="Steffenson B.J."/>
            <person name="Schwessinger B."/>
            <person name="Dodds P.N."/>
            <person name="Figueroa M."/>
        </authorList>
    </citation>
    <scope>NUCLEOTIDE SEQUENCE [LARGE SCALE GENOMIC DNA]</scope>
    <source>
        <strain evidence="3">21-0</strain>
    </source>
</reference>
<organism evidence="3 4">
    <name type="scientific">Puccinia graminis f. sp. tritici</name>
    <dbReference type="NCBI Taxonomy" id="56615"/>
    <lineage>
        <taxon>Eukaryota</taxon>
        <taxon>Fungi</taxon>
        <taxon>Dikarya</taxon>
        <taxon>Basidiomycota</taxon>
        <taxon>Pucciniomycotina</taxon>
        <taxon>Pucciniomycetes</taxon>
        <taxon>Pucciniales</taxon>
        <taxon>Pucciniaceae</taxon>
        <taxon>Puccinia</taxon>
    </lineage>
</organism>
<feature type="compositionally biased region" description="Basic and acidic residues" evidence="1">
    <location>
        <begin position="143"/>
        <end position="159"/>
    </location>
</feature>
<name>A0A5B0LXZ6_PUCGR</name>
<feature type="compositionally biased region" description="Low complexity" evidence="1">
    <location>
        <begin position="112"/>
        <end position="142"/>
    </location>
</feature>
<dbReference type="PANTHER" id="PTHR14009:SF1">
    <property type="entry name" value="MITOCHONDRIAL PROTON_CALCIUM EXCHANGER PROTEIN"/>
    <property type="match status" value="1"/>
</dbReference>
<comment type="caution">
    <text evidence="3">The sequence shown here is derived from an EMBL/GenBank/DDBJ whole genome shotgun (WGS) entry which is preliminary data.</text>
</comment>
<feature type="domain" description="EF-hand" evidence="2">
    <location>
        <begin position="47"/>
        <end position="82"/>
    </location>
</feature>
<dbReference type="GO" id="GO:0030003">
    <property type="term" value="P:intracellular monoatomic cation homeostasis"/>
    <property type="evidence" value="ECO:0007669"/>
    <property type="project" value="TreeGrafter"/>
</dbReference>
<accession>A0A5B0LXZ6</accession>
<dbReference type="InterPro" id="IPR011992">
    <property type="entry name" value="EF-hand-dom_pair"/>
</dbReference>
<dbReference type="Gene3D" id="1.10.238.10">
    <property type="entry name" value="EF-hand"/>
    <property type="match status" value="1"/>
</dbReference>
<feature type="region of interest" description="Disordered" evidence="1">
    <location>
        <begin position="85"/>
        <end position="159"/>
    </location>
</feature>
<dbReference type="Proteomes" id="UP000324748">
    <property type="component" value="Unassembled WGS sequence"/>
</dbReference>